<dbReference type="InterPro" id="IPR051532">
    <property type="entry name" value="Ester_Hydrolysis_Enzymes"/>
</dbReference>
<name>A0AAV9ZLN4_9AGAR</name>
<dbReference type="EMBL" id="JAWWNJ010000132">
    <property type="protein sequence ID" value="KAK6985109.1"/>
    <property type="molecule type" value="Genomic_DNA"/>
</dbReference>
<dbReference type="AlphaFoldDB" id="A0AAV9ZLN4"/>
<sequence>MLFTQFSLLSLALAWLRVPGSQAGFAGKSCRIMPLGASVTYAKGSTDGNGYGGTLYNLLYTDRNDVDMVGSQKGGNMSDPDKEGYNGFVISEINAKGNIAMPIYQPNIVAIVAGTNNMKRDIDATDAPNRCARCVVRDPVVVVSTLHPNADPPPEERILAFNAVLPDLVQSFVDGGKPVFLVDSHAVIAIGDLVDGTHPNDAGYARMGKVFYDGIQEAYRKGWIFDIE</sequence>
<evidence type="ECO:0000256" key="1">
    <source>
        <dbReference type="SAM" id="SignalP"/>
    </source>
</evidence>
<proteinExistence type="predicted"/>
<dbReference type="PANTHER" id="PTHR30383:SF31">
    <property type="entry name" value="SGNH HYDROLASE-TYPE ESTERASE DOMAIN-CONTAINING PROTEIN-RELATED"/>
    <property type="match status" value="1"/>
</dbReference>
<keyword evidence="1" id="KW-0732">Signal</keyword>
<dbReference type="Gene3D" id="3.40.50.1110">
    <property type="entry name" value="SGNH hydrolase"/>
    <property type="match status" value="1"/>
</dbReference>
<protein>
    <submittedName>
        <fullName evidence="2">FG-GAP repeat domain-containing protein</fullName>
    </submittedName>
</protein>
<comment type="caution">
    <text evidence="2">The sequence shown here is derived from an EMBL/GenBank/DDBJ whole genome shotgun (WGS) entry which is preliminary data.</text>
</comment>
<keyword evidence="3" id="KW-1185">Reference proteome</keyword>
<dbReference type="SUPFAM" id="SSF52266">
    <property type="entry name" value="SGNH hydrolase"/>
    <property type="match status" value="1"/>
</dbReference>
<dbReference type="GO" id="GO:0004622">
    <property type="term" value="F:phosphatidylcholine lysophospholipase activity"/>
    <property type="evidence" value="ECO:0007669"/>
    <property type="project" value="TreeGrafter"/>
</dbReference>
<gene>
    <name evidence="2" type="ORF">R3P38DRAFT_3230765</name>
</gene>
<organism evidence="2 3">
    <name type="scientific">Favolaschia claudopus</name>
    <dbReference type="NCBI Taxonomy" id="2862362"/>
    <lineage>
        <taxon>Eukaryota</taxon>
        <taxon>Fungi</taxon>
        <taxon>Dikarya</taxon>
        <taxon>Basidiomycota</taxon>
        <taxon>Agaricomycotina</taxon>
        <taxon>Agaricomycetes</taxon>
        <taxon>Agaricomycetidae</taxon>
        <taxon>Agaricales</taxon>
        <taxon>Marasmiineae</taxon>
        <taxon>Mycenaceae</taxon>
        <taxon>Favolaschia</taxon>
    </lineage>
</organism>
<feature type="chain" id="PRO_5043485831" evidence="1">
    <location>
        <begin position="24"/>
        <end position="228"/>
    </location>
</feature>
<reference evidence="2 3" key="1">
    <citation type="journal article" date="2024" name="J Genomics">
        <title>Draft genome sequencing and assembly of Favolaschia claudopus CIRM-BRFM 2984 isolated from oak limbs.</title>
        <authorList>
            <person name="Navarro D."/>
            <person name="Drula E."/>
            <person name="Chaduli D."/>
            <person name="Cazenave R."/>
            <person name="Ahrendt S."/>
            <person name="Wang J."/>
            <person name="Lipzen A."/>
            <person name="Daum C."/>
            <person name="Barry K."/>
            <person name="Grigoriev I.V."/>
            <person name="Favel A."/>
            <person name="Rosso M.N."/>
            <person name="Martin F."/>
        </authorList>
    </citation>
    <scope>NUCLEOTIDE SEQUENCE [LARGE SCALE GENOMIC DNA]</scope>
    <source>
        <strain evidence="2 3">CIRM-BRFM 2984</strain>
    </source>
</reference>
<dbReference type="PANTHER" id="PTHR30383">
    <property type="entry name" value="THIOESTERASE 1/PROTEASE 1/LYSOPHOSPHOLIPASE L1"/>
    <property type="match status" value="1"/>
</dbReference>
<dbReference type="InterPro" id="IPR036514">
    <property type="entry name" value="SGNH_hydro_sf"/>
</dbReference>
<evidence type="ECO:0000313" key="3">
    <source>
        <dbReference type="Proteomes" id="UP001362999"/>
    </source>
</evidence>
<dbReference type="Proteomes" id="UP001362999">
    <property type="component" value="Unassembled WGS sequence"/>
</dbReference>
<accession>A0AAV9ZLN4</accession>
<evidence type="ECO:0000313" key="2">
    <source>
        <dbReference type="EMBL" id="KAK6985109.1"/>
    </source>
</evidence>
<feature type="signal peptide" evidence="1">
    <location>
        <begin position="1"/>
        <end position="23"/>
    </location>
</feature>